<sequence>MENGSMQLNLSQELSGLELKQYLSGSDVLHQLMFSTVMLHWYLYRDGPTGTKKEMEFDTWQRQNHGIETNGTNVPDHVQQQVYALVNKAFIPELAVASAQKKPEGGPDEGGGPGEVAPERPMAPLLAPFAAAEGWAQIVGGGFPKPSGAAGVQTVTYSHVSSIFSEVTQGTSGLVRSPLAASTTDLGKRSPTGVEAVPGTRMVKRDDFAWLSVVYTLLFFAAHPQTGAPYAFIELRKVNISQMDEGNQELTLVGVADPEDHEPDYVTGGAAPSRRSRDRSSEAGGGSAPVGIVLLLPDGRWQELSMPKLDLRFPSAESLKMWSNQIMAGSQGRTSRPSAGSVSALQRIQAT</sequence>
<dbReference type="Pfam" id="PF01369">
    <property type="entry name" value="Sec7"/>
    <property type="match status" value="1"/>
</dbReference>
<protein>
    <recommendedName>
        <fullName evidence="2">SEC7 domain-containing protein</fullName>
    </recommendedName>
</protein>
<dbReference type="OrthoDB" id="444544at2759"/>
<evidence type="ECO:0000313" key="3">
    <source>
        <dbReference type="EMBL" id="CAE7033203.1"/>
    </source>
</evidence>
<comment type="caution">
    <text evidence="3">The sequence shown here is derived from an EMBL/GenBank/DDBJ whole genome shotgun (WGS) entry which is preliminary data.</text>
</comment>
<keyword evidence="4" id="KW-1185">Reference proteome</keyword>
<organism evidence="3 4">
    <name type="scientific">Symbiodinium natans</name>
    <dbReference type="NCBI Taxonomy" id="878477"/>
    <lineage>
        <taxon>Eukaryota</taxon>
        <taxon>Sar</taxon>
        <taxon>Alveolata</taxon>
        <taxon>Dinophyceae</taxon>
        <taxon>Suessiales</taxon>
        <taxon>Symbiodiniaceae</taxon>
        <taxon>Symbiodinium</taxon>
    </lineage>
</organism>
<dbReference type="EMBL" id="CAJNDS010000243">
    <property type="protein sequence ID" value="CAE7033203.1"/>
    <property type="molecule type" value="Genomic_DNA"/>
</dbReference>
<dbReference type="AlphaFoldDB" id="A0A812IF10"/>
<proteinExistence type="predicted"/>
<dbReference type="Gene3D" id="1.10.1000.11">
    <property type="entry name" value="Arf Nucleotide-binding Site Opener,domain 2"/>
    <property type="match status" value="1"/>
</dbReference>
<dbReference type="Proteomes" id="UP000604046">
    <property type="component" value="Unassembled WGS sequence"/>
</dbReference>
<accession>A0A812IF10</accession>
<dbReference type="GO" id="GO:0005085">
    <property type="term" value="F:guanyl-nucleotide exchange factor activity"/>
    <property type="evidence" value="ECO:0007669"/>
    <property type="project" value="InterPro"/>
</dbReference>
<evidence type="ECO:0000259" key="2">
    <source>
        <dbReference type="Pfam" id="PF01369"/>
    </source>
</evidence>
<feature type="domain" description="SEC7" evidence="2">
    <location>
        <begin position="25"/>
        <end position="88"/>
    </location>
</feature>
<evidence type="ECO:0000313" key="4">
    <source>
        <dbReference type="Proteomes" id="UP000604046"/>
    </source>
</evidence>
<feature type="region of interest" description="Disordered" evidence="1">
    <location>
        <begin position="328"/>
        <end position="351"/>
    </location>
</feature>
<feature type="region of interest" description="Disordered" evidence="1">
    <location>
        <begin position="255"/>
        <end position="286"/>
    </location>
</feature>
<feature type="region of interest" description="Disordered" evidence="1">
    <location>
        <begin position="98"/>
        <end position="119"/>
    </location>
</feature>
<dbReference type="GO" id="GO:0032012">
    <property type="term" value="P:regulation of ARF protein signal transduction"/>
    <property type="evidence" value="ECO:0007669"/>
    <property type="project" value="InterPro"/>
</dbReference>
<name>A0A812IF10_9DINO</name>
<evidence type="ECO:0000256" key="1">
    <source>
        <dbReference type="SAM" id="MobiDB-lite"/>
    </source>
</evidence>
<reference evidence="3" key="1">
    <citation type="submission" date="2021-02" db="EMBL/GenBank/DDBJ databases">
        <authorList>
            <person name="Dougan E. K."/>
            <person name="Rhodes N."/>
            <person name="Thang M."/>
            <person name="Chan C."/>
        </authorList>
    </citation>
    <scope>NUCLEOTIDE SEQUENCE</scope>
</reference>
<dbReference type="InterPro" id="IPR000904">
    <property type="entry name" value="Sec7_dom"/>
</dbReference>
<dbReference type="InterPro" id="IPR023394">
    <property type="entry name" value="Sec7_C_sf"/>
</dbReference>
<gene>
    <name evidence="3" type="ORF">SNAT2548_LOCUS3983</name>
</gene>